<dbReference type="EMBL" id="CAMXCT020005503">
    <property type="protein sequence ID" value="CAL1165891.1"/>
    <property type="molecule type" value="Genomic_DNA"/>
</dbReference>
<dbReference type="AlphaFoldDB" id="A0A9P1DLU7"/>
<keyword evidence="4" id="KW-0255">Endonuclease</keyword>
<dbReference type="OrthoDB" id="413306at2759"/>
<sequence>MREHEHDDTVYIVATNIEMALQIPAGGWFGLTQLRKGMEVAVNELGPGELLGKTSALERFHNGKWQLRFGDEVTFLAPEQLDLRPDPQAHKELAKQRNRKVSMKEEDLAHQA</sequence>
<feature type="compositionally biased region" description="Basic and acidic residues" evidence="1">
    <location>
        <begin position="84"/>
        <end position="95"/>
    </location>
</feature>
<evidence type="ECO:0000313" key="4">
    <source>
        <dbReference type="EMBL" id="CAL4799828.1"/>
    </source>
</evidence>
<gene>
    <name evidence="2" type="ORF">C1SCF055_LOCUS37570</name>
</gene>
<feature type="region of interest" description="Disordered" evidence="1">
    <location>
        <begin position="84"/>
        <end position="112"/>
    </location>
</feature>
<evidence type="ECO:0000313" key="2">
    <source>
        <dbReference type="EMBL" id="CAI4012516.1"/>
    </source>
</evidence>
<name>A0A9P1DLU7_9DINO</name>
<keyword evidence="4" id="KW-0540">Nuclease</keyword>
<organism evidence="2">
    <name type="scientific">Cladocopium goreaui</name>
    <dbReference type="NCBI Taxonomy" id="2562237"/>
    <lineage>
        <taxon>Eukaryota</taxon>
        <taxon>Sar</taxon>
        <taxon>Alveolata</taxon>
        <taxon>Dinophyceae</taxon>
        <taxon>Suessiales</taxon>
        <taxon>Symbiodiniaceae</taxon>
        <taxon>Cladocopium</taxon>
    </lineage>
</organism>
<keyword evidence="5" id="KW-1185">Reference proteome</keyword>
<evidence type="ECO:0000313" key="5">
    <source>
        <dbReference type="Proteomes" id="UP001152797"/>
    </source>
</evidence>
<evidence type="ECO:0000313" key="3">
    <source>
        <dbReference type="EMBL" id="CAL1165891.1"/>
    </source>
</evidence>
<feature type="non-terminal residue" evidence="2">
    <location>
        <position position="1"/>
    </location>
</feature>
<dbReference type="EMBL" id="CAMXCT030005503">
    <property type="protein sequence ID" value="CAL4799828.1"/>
    <property type="molecule type" value="Genomic_DNA"/>
</dbReference>
<dbReference type="GO" id="GO:0004519">
    <property type="term" value="F:endonuclease activity"/>
    <property type="evidence" value="ECO:0007669"/>
    <property type="project" value="UniProtKB-KW"/>
</dbReference>
<dbReference type="Proteomes" id="UP001152797">
    <property type="component" value="Unassembled WGS sequence"/>
</dbReference>
<protein>
    <submittedName>
        <fullName evidence="4">Endonuclease/exonuclease/phosphatase domain-containing protein</fullName>
    </submittedName>
</protein>
<feature type="compositionally biased region" description="Basic and acidic residues" evidence="1">
    <location>
        <begin position="102"/>
        <end position="112"/>
    </location>
</feature>
<evidence type="ECO:0000256" key="1">
    <source>
        <dbReference type="SAM" id="MobiDB-lite"/>
    </source>
</evidence>
<keyword evidence="4" id="KW-0378">Hydrolase</keyword>
<reference evidence="3" key="2">
    <citation type="submission" date="2024-04" db="EMBL/GenBank/DDBJ databases">
        <authorList>
            <person name="Chen Y."/>
            <person name="Shah S."/>
            <person name="Dougan E. K."/>
            <person name="Thang M."/>
            <person name="Chan C."/>
        </authorList>
    </citation>
    <scope>NUCLEOTIDE SEQUENCE [LARGE SCALE GENOMIC DNA]</scope>
</reference>
<proteinExistence type="predicted"/>
<reference evidence="2" key="1">
    <citation type="submission" date="2022-10" db="EMBL/GenBank/DDBJ databases">
        <authorList>
            <person name="Chen Y."/>
            <person name="Dougan E. K."/>
            <person name="Chan C."/>
            <person name="Rhodes N."/>
            <person name="Thang M."/>
        </authorList>
    </citation>
    <scope>NUCLEOTIDE SEQUENCE</scope>
</reference>
<dbReference type="EMBL" id="CAMXCT010005503">
    <property type="protein sequence ID" value="CAI4012516.1"/>
    <property type="molecule type" value="Genomic_DNA"/>
</dbReference>
<accession>A0A9P1DLU7</accession>
<comment type="caution">
    <text evidence="2">The sequence shown here is derived from an EMBL/GenBank/DDBJ whole genome shotgun (WGS) entry which is preliminary data.</text>
</comment>